<feature type="compositionally biased region" description="Basic and acidic residues" evidence="1">
    <location>
        <begin position="242"/>
        <end position="252"/>
    </location>
</feature>
<organism evidence="3">
    <name type="scientific">hydrothermal vent metagenome</name>
    <dbReference type="NCBI Taxonomy" id="652676"/>
    <lineage>
        <taxon>unclassified sequences</taxon>
        <taxon>metagenomes</taxon>
        <taxon>ecological metagenomes</taxon>
    </lineage>
</organism>
<evidence type="ECO:0000256" key="1">
    <source>
        <dbReference type="SAM" id="MobiDB-lite"/>
    </source>
</evidence>
<protein>
    <recommendedName>
        <fullName evidence="4">Tetratricopeptide repeat-like domain-containing protein</fullName>
    </recommendedName>
</protein>
<dbReference type="Gene3D" id="1.25.40.10">
    <property type="entry name" value="Tetratricopeptide repeat domain"/>
    <property type="match status" value="1"/>
</dbReference>
<feature type="region of interest" description="Disordered" evidence="1">
    <location>
        <begin position="226"/>
        <end position="252"/>
    </location>
</feature>
<evidence type="ECO:0000256" key="2">
    <source>
        <dbReference type="SAM" id="Phobius"/>
    </source>
</evidence>
<sequence length="252" mass="27462">MGHYKRIVRKKEKKKELLIDPTSQIQDWLAENSGRLMLTAAGVFLAGVIAYGVVYYQKVRRSDAQIALYEAGSGDKSISELNAFIENKGPVKVINQARLILAALYVEEKKYDEAITKYRQTADATKTGELINEISLAGEASALSLSGKEDEAVDVFSKLAESEGSYPSNEALLSMAYASASAGGKDRAVETLKRLQSESSYALPSEQIEATIKRIERGDLEKAMAGLEKVSASEPVPSGPERIGEENIHQSK</sequence>
<keyword evidence="2" id="KW-0812">Transmembrane</keyword>
<accession>A0A3B1C9R4</accession>
<feature type="transmembrane region" description="Helical" evidence="2">
    <location>
        <begin position="36"/>
        <end position="56"/>
    </location>
</feature>
<dbReference type="InterPro" id="IPR011990">
    <property type="entry name" value="TPR-like_helical_dom_sf"/>
</dbReference>
<gene>
    <name evidence="3" type="ORF">MNBD_NITROSPINAE03-835</name>
</gene>
<keyword evidence="2" id="KW-1133">Transmembrane helix</keyword>
<dbReference type="EMBL" id="UOGB01000307">
    <property type="protein sequence ID" value="VAX24902.1"/>
    <property type="molecule type" value="Genomic_DNA"/>
</dbReference>
<keyword evidence="2" id="KW-0472">Membrane</keyword>
<proteinExistence type="predicted"/>
<dbReference type="AlphaFoldDB" id="A0A3B1C9R4"/>
<dbReference type="SUPFAM" id="SSF48452">
    <property type="entry name" value="TPR-like"/>
    <property type="match status" value="1"/>
</dbReference>
<name>A0A3B1C9R4_9ZZZZ</name>
<reference evidence="3" key="1">
    <citation type="submission" date="2018-06" db="EMBL/GenBank/DDBJ databases">
        <authorList>
            <person name="Zhirakovskaya E."/>
        </authorList>
    </citation>
    <scope>NUCLEOTIDE SEQUENCE</scope>
</reference>
<evidence type="ECO:0000313" key="3">
    <source>
        <dbReference type="EMBL" id="VAX24902.1"/>
    </source>
</evidence>
<evidence type="ECO:0008006" key="4">
    <source>
        <dbReference type="Google" id="ProtNLM"/>
    </source>
</evidence>